<sequence length="561" mass="59371">MSRGASRTHVAMRVSGTGWAAQARVALGLCGCTRASVCMRERGWCAKRETGPWTGAVQMRAGTETWTAVQLGRVGVGRQCHWSSVLLHGGAAVGRRSSASVCGARRRRDVDHPLNAFAAPHCTRFVRVGVIPGIFWDDEGGRSGGAGRLHDVSMTGFSLSTRPHPQSTSPRAAPTSTSTSESRPAQYPPMRSTRPRRASPSPVTHTPIACCRTSTYEHSSPPGSVSFLGLKPPAASHPIRFKPRAAAPPPFGGVWRVALARRAISFFFFILIFISFCLGASARAWTSRGTGAARPVTVVGVGARSGISVLGHAWRRAHCDSLRGDEVDRAECDASAACNKRQGSGRDNACGSVACVRAVESTDGDGVPLEVQRYSTHARTLSRLRVGGRRDKGTMRSVCLVAPNKTPQMPSLKAFLPSSLHTLRSTSRLLSLFCPPGRITSKLPPRLAAAYARLHRYAVCATREDEDVPPQEEIGAGSGIDLVAGDRTCAEPIDSLALEAVAAARRVGDAHRGASELGCCRRVGLGGRGREGSGPTHTRSPSRRGRQGGGAALCGVCVQAA</sequence>
<keyword evidence="2" id="KW-0472">Membrane</keyword>
<name>A0AAD6SZB3_9AGAR</name>
<feature type="region of interest" description="Disordered" evidence="1">
    <location>
        <begin position="146"/>
        <end position="204"/>
    </location>
</feature>
<proteinExistence type="predicted"/>
<keyword evidence="2" id="KW-0812">Transmembrane</keyword>
<keyword evidence="4" id="KW-1185">Reference proteome</keyword>
<feature type="transmembrane region" description="Helical" evidence="2">
    <location>
        <begin position="266"/>
        <end position="285"/>
    </location>
</feature>
<protein>
    <submittedName>
        <fullName evidence="3">Uncharacterized protein</fullName>
    </submittedName>
</protein>
<organism evidence="3 4">
    <name type="scientific">Mycena alexandri</name>
    <dbReference type="NCBI Taxonomy" id="1745969"/>
    <lineage>
        <taxon>Eukaryota</taxon>
        <taxon>Fungi</taxon>
        <taxon>Dikarya</taxon>
        <taxon>Basidiomycota</taxon>
        <taxon>Agaricomycotina</taxon>
        <taxon>Agaricomycetes</taxon>
        <taxon>Agaricomycetidae</taxon>
        <taxon>Agaricales</taxon>
        <taxon>Marasmiineae</taxon>
        <taxon>Mycenaceae</taxon>
        <taxon>Mycena</taxon>
    </lineage>
</organism>
<evidence type="ECO:0000313" key="3">
    <source>
        <dbReference type="EMBL" id="KAJ7034497.1"/>
    </source>
</evidence>
<feature type="compositionally biased region" description="Low complexity" evidence="1">
    <location>
        <begin position="167"/>
        <end position="202"/>
    </location>
</feature>
<feature type="compositionally biased region" description="Polar residues" evidence="1">
    <location>
        <begin position="155"/>
        <end position="166"/>
    </location>
</feature>
<dbReference type="Proteomes" id="UP001218188">
    <property type="component" value="Unassembled WGS sequence"/>
</dbReference>
<dbReference type="EMBL" id="JARJCM010000057">
    <property type="protein sequence ID" value="KAJ7034497.1"/>
    <property type="molecule type" value="Genomic_DNA"/>
</dbReference>
<comment type="caution">
    <text evidence="3">The sequence shown here is derived from an EMBL/GenBank/DDBJ whole genome shotgun (WGS) entry which is preliminary data.</text>
</comment>
<gene>
    <name evidence="3" type="ORF">C8F04DRAFT_1260007</name>
</gene>
<accession>A0AAD6SZB3</accession>
<evidence type="ECO:0000313" key="4">
    <source>
        <dbReference type="Proteomes" id="UP001218188"/>
    </source>
</evidence>
<feature type="region of interest" description="Disordered" evidence="1">
    <location>
        <begin position="528"/>
        <end position="549"/>
    </location>
</feature>
<evidence type="ECO:0000256" key="2">
    <source>
        <dbReference type="SAM" id="Phobius"/>
    </source>
</evidence>
<dbReference type="AlphaFoldDB" id="A0AAD6SZB3"/>
<reference evidence="3" key="1">
    <citation type="submission" date="2023-03" db="EMBL/GenBank/DDBJ databases">
        <title>Massive genome expansion in bonnet fungi (Mycena s.s.) driven by repeated elements and novel gene families across ecological guilds.</title>
        <authorList>
            <consortium name="Lawrence Berkeley National Laboratory"/>
            <person name="Harder C.B."/>
            <person name="Miyauchi S."/>
            <person name="Viragh M."/>
            <person name="Kuo A."/>
            <person name="Thoen E."/>
            <person name="Andreopoulos B."/>
            <person name="Lu D."/>
            <person name="Skrede I."/>
            <person name="Drula E."/>
            <person name="Henrissat B."/>
            <person name="Morin E."/>
            <person name="Kohler A."/>
            <person name="Barry K."/>
            <person name="LaButti K."/>
            <person name="Morin E."/>
            <person name="Salamov A."/>
            <person name="Lipzen A."/>
            <person name="Mereny Z."/>
            <person name="Hegedus B."/>
            <person name="Baldrian P."/>
            <person name="Stursova M."/>
            <person name="Weitz H."/>
            <person name="Taylor A."/>
            <person name="Grigoriev I.V."/>
            <person name="Nagy L.G."/>
            <person name="Martin F."/>
            <person name="Kauserud H."/>
        </authorList>
    </citation>
    <scope>NUCLEOTIDE SEQUENCE</scope>
    <source>
        <strain evidence="3">CBHHK200</strain>
    </source>
</reference>
<keyword evidence="2" id="KW-1133">Transmembrane helix</keyword>
<evidence type="ECO:0000256" key="1">
    <source>
        <dbReference type="SAM" id="MobiDB-lite"/>
    </source>
</evidence>